<dbReference type="Gene3D" id="2.60.120.200">
    <property type="match status" value="1"/>
</dbReference>
<evidence type="ECO:0000313" key="2">
    <source>
        <dbReference type="EMBL" id="GAA3626506.1"/>
    </source>
</evidence>
<gene>
    <name evidence="2" type="ORF">GCM10022267_10950</name>
</gene>
<organism evidence="2 3">
    <name type="scientific">Lentzea roselyniae</name>
    <dbReference type="NCBI Taxonomy" id="531940"/>
    <lineage>
        <taxon>Bacteria</taxon>
        <taxon>Bacillati</taxon>
        <taxon>Actinomycetota</taxon>
        <taxon>Actinomycetes</taxon>
        <taxon>Pseudonocardiales</taxon>
        <taxon>Pseudonocardiaceae</taxon>
        <taxon>Lentzea</taxon>
    </lineage>
</organism>
<accession>A0ABP7A7K2</accession>
<protein>
    <recommendedName>
        <fullName evidence="1">GH16 domain-containing protein</fullName>
    </recommendedName>
</protein>
<evidence type="ECO:0000259" key="1">
    <source>
        <dbReference type="PROSITE" id="PS51762"/>
    </source>
</evidence>
<dbReference type="Pfam" id="PF00722">
    <property type="entry name" value="Glyco_hydro_16"/>
    <property type="match status" value="1"/>
</dbReference>
<feature type="domain" description="GH16" evidence="1">
    <location>
        <begin position="30"/>
        <end position="269"/>
    </location>
</feature>
<dbReference type="CDD" id="cd00413">
    <property type="entry name" value="Glyco_hydrolase_16"/>
    <property type="match status" value="1"/>
</dbReference>
<dbReference type="Proteomes" id="UP001500711">
    <property type="component" value="Unassembled WGS sequence"/>
</dbReference>
<reference evidence="3" key="1">
    <citation type="journal article" date="2019" name="Int. J. Syst. Evol. Microbiol.">
        <title>The Global Catalogue of Microorganisms (GCM) 10K type strain sequencing project: providing services to taxonomists for standard genome sequencing and annotation.</title>
        <authorList>
            <consortium name="The Broad Institute Genomics Platform"/>
            <consortium name="The Broad Institute Genome Sequencing Center for Infectious Disease"/>
            <person name="Wu L."/>
            <person name="Ma J."/>
        </authorList>
    </citation>
    <scope>NUCLEOTIDE SEQUENCE [LARGE SCALE GENOMIC DNA]</scope>
    <source>
        <strain evidence="3">JCM 17494</strain>
    </source>
</reference>
<dbReference type="InterPro" id="IPR000757">
    <property type="entry name" value="Beta-glucanase-like"/>
</dbReference>
<comment type="caution">
    <text evidence="2">The sequence shown here is derived from an EMBL/GenBank/DDBJ whole genome shotgun (WGS) entry which is preliminary data.</text>
</comment>
<name>A0ABP7A7K2_9PSEU</name>
<dbReference type="PROSITE" id="PS51762">
    <property type="entry name" value="GH16_2"/>
    <property type="match status" value="1"/>
</dbReference>
<keyword evidence="3" id="KW-1185">Reference proteome</keyword>
<evidence type="ECO:0000313" key="3">
    <source>
        <dbReference type="Proteomes" id="UP001500711"/>
    </source>
</evidence>
<proteinExistence type="predicted"/>
<dbReference type="SUPFAM" id="SSF49899">
    <property type="entry name" value="Concanavalin A-like lectins/glucanases"/>
    <property type="match status" value="1"/>
</dbReference>
<dbReference type="InterPro" id="IPR013320">
    <property type="entry name" value="ConA-like_dom_sf"/>
</dbReference>
<dbReference type="EMBL" id="BAABBE010000003">
    <property type="protein sequence ID" value="GAA3626506.1"/>
    <property type="molecule type" value="Genomic_DNA"/>
</dbReference>
<sequence length="269" mass="30808">MEAGLAGADRRGRRGGRRSGCRAAVGVTLGDMTGRELEFEDRFTTLDRWYPHYLPHWSSRSATAARYRNDNGLVLRIDADQEPWCPEFDGDTRVSGLQTALTEGQSRFRPDLQVREKQQDLRLYTPTYGRFEIRCKAIDDPSCMVALWMIGLEDVPERSAEICIAEIFGKHVYPANTGVGMGLHPFGDPRITDEFEVVDVPIDGREFHVYGADWQPGRVDFFVDGDLVNTVHQAPDYPMQFQLAVFEFGPERTGRYPKEFEVEWFRAYR</sequence>